<evidence type="ECO:0000256" key="3">
    <source>
        <dbReference type="ARBA" id="ARBA00022777"/>
    </source>
</evidence>
<name>A0ABV2KU16_9BACI</name>
<protein>
    <submittedName>
        <fullName evidence="5">Sugar (Pentulose or hexulose) kinase</fullName>
    </submittedName>
</protein>
<sequence>MEGVIYSIYHIGHALERLGNQHDVIYASDGFARSSLWLQMLADTFGKPVKIPNSHQSSAWGAAWLVLCSVENYHLKDIKHSVTMSHEIEPNSVNHDKYQHIFSIYKNLYDQLKTTFHQLP</sequence>
<dbReference type="PANTHER" id="PTHR43095">
    <property type="entry name" value="SUGAR KINASE"/>
    <property type="match status" value="1"/>
</dbReference>
<dbReference type="Proteomes" id="UP001549167">
    <property type="component" value="Unassembled WGS sequence"/>
</dbReference>
<feature type="domain" description="Carbohydrate kinase FGGY C-terminal" evidence="4">
    <location>
        <begin position="1"/>
        <end position="65"/>
    </location>
</feature>
<evidence type="ECO:0000313" key="5">
    <source>
        <dbReference type="EMBL" id="MET3683076.1"/>
    </source>
</evidence>
<dbReference type="InterPro" id="IPR018485">
    <property type="entry name" value="FGGY_C"/>
</dbReference>
<comment type="caution">
    <text evidence="5">The sequence shown here is derived from an EMBL/GenBank/DDBJ whole genome shotgun (WGS) entry which is preliminary data.</text>
</comment>
<evidence type="ECO:0000256" key="2">
    <source>
        <dbReference type="ARBA" id="ARBA00022679"/>
    </source>
</evidence>
<evidence type="ECO:0000313" key="6">
    <source>
        <dbReference type="Proteomes" id="UP001549167"/>
    </source>
</evidence>
<dbReference type="PANTHER" id="PTHR43095:SF2">
    <property type="entry name" value="GLUCONOKINASE"/>
    <property type="match status" value="1"/>
</dbReference>
<dbReference type="InterPro" id="IPR043129">
    <property type="entry name" value="ATPase_NBD"/>
</dbReference>
<organism evidence="5 6">
    <name type="scientific">Alkalibacillus flavidus</name>
    <dbReference type="NCBI Taxonomy" id="546021"/>
    <lineage>
        <taxon>Bacteria</taxon>
        <taxon>Bacillati</taxon>
        <taxon>Bacillota</taxon>
        <taxon>Bacilli</taxon>
        <taxon>Bacillales</taxon>
        <taxon>Bacillaceae</taxon>
        <taxon>Alkalibacillus</taxon>
    </lineage>
</organism>
<accession>A0ABV2KU16</accession>
<evidence type="ECO:0000259" key="4">
    <source>
        <dbReference type="Pfam" id="PF02782"/>
    </source>
</evidence>
<keyword evidence="6" id="KW-1185">Reference proteome</keyword>
<dbReference type="SUPFAM" id="SSF53067">
    <property type="entry name" value="Actin-like ATPase domain"/>
    <property type="match status" value="1"/>
</dbReference>
<gene>
    <name evidence="5" type="ORF">ABID56_001166</name>
</gene>
<dbReference type="Gene3D" id="3.30.420.40">
    <property type="match status" value="1"/>
</dbReference>
<keyword evidence="2" id="KW-0808">Transferase</keyword>
<keyword evidence="3 5" id="KW-0418">Kinase</keyword>
<dbReference type="EMBL" id="JBEPMX010000004">
    <property type="protein sequence ID" value="MET3683076.1"/>
    <property type="molecule type" value="Genomic_DNA"/>
</dbReference>
<dbReference type="InterPro" id="IPR050406">
    <property type="entry name" value="FGGY_Carb_Kinase"/>
</dbReference>
<reference evidence="5 6" key="1">
    <citation type="submission" date="2024-06" db="EMBL/GenBank/DDBJ databases">
        <title>Genomic Encyclopedia of Type Strains, Phase IV (KMG-IV): sequencing the most valuable type-strain genomes for metagenomic binning, comparative biology and taxonomic classification.</title>
        <authorList>
            <person name="Goeker M."/>
        </authorList>
    </citation>
    <scope>NUCLEOTIDE SEQUENCE [LARGE SCALE GENOMIC DNA]</scope>
    <source>
        <strain evidence="5 6">DSM 23520</strain>
    </source>
</reference>
<comment type="similarity">
    <text evidence="1">Belongs to the FGGY kinase family.</text>
</comment>
<proteinExistence type="inferred from homology"/>
<dbReference type="GO" id="GO:0016301">
    <property type="term" value="F:kinase activity"/>
    <property type="evidence" value="ECO:0007669"/>
    <property type="project" value="UniProtKB-KW"/>
</dbReference>
<evidence type="ECO:0000256" key="1">
    <source>
        <dbReference type="ARBA" id="ARBA00009156"/>
    </source>
</evidence>
<dbReference type="Pfam" id="PF02782">
    <property type="entry name" value="FGGY_C"/>
    <property type="match status" value="1"/>
</dbReference>